<reference evidence="6 7" key="1">
    <citation type="submission" date="2019-11" db="EMBL/GenBank/DDBJ databases">
        <title>Draft genome sequences of five Paenibacillus species of dairy origin.</title>
        <authorList>
            <person name="Olajide A.M."/>
            <person name="Chen S."/>
            <person name="Lapointe G."/>
        </authorList>
    </citation>
    <scope>NUCLEOTIDE SEQUENCE [LARGE SCALE GENOMIC DNA]</scope>
    <source>
        <strain evidence="6 7">2CS3</strain>
    </source>
</reference>
<evidence type="ECO:0000256" key="1">
    <source>
        <dbReference type="ARBA" id="ARBA00004141"/>
    </source>
</evidence>
<accession>A0A7X3CRT3</accession>
<evidence type="ECO:0000313" key="7">
    <source>
        <dbReference type="Proteomes" id="UP000450917"/>
    </source>
</evidence>
<dbReference type="Proteomes" id="UP000450917">
    <property type="component" value="Unassembled WGS sequence"/>
</dbReference>
<keyword evidence="4 5" id="KW-0472">Membrane</keyword>
<comment type="subcellular location">
    <subcellularLocation>
        <location evidence="1">Membrane</location>
        <topology evidence="1">Multi-pass membrane protein</topology>
    </subcellularLocation>
</comment>
<evidence type="ECO:0000256" key="4">
    <source>
        <dbReference type="ARBA" id="ARBA00023136"/>
    </source>
</evidence>
<dbReference type="Pfam" id="PF09685">
    <property type="entry name" value="MamF_MmsF"/>
    <property type="match status" value="1"/>
</dbReference>
<feature type="transmembrane region" description="Helical" evidence="5">
    <location>
        <begin position="6"/>
        <end position="29"/>
    </location>
</feature>
<evidence type="ECO:0000256" key="2">
    <source>
        <dbReference type="ARBA" id="ARBA00022692"/>
    </source>
</evidence>
<evidence type="ECO:0000256" key="5">
    <source>
        <dbReference type="SAM" id="Phobius"/>
    </source>
</evidence>
<name>A0A7X3CRT3_9BACL</name>
<comment type="caution">
    <text evidence="6">The sequence shown here is derived from an EMBL/GenBank/DDBJ whole genome shotgun (WGS) entry which is preliminary data.</text>
</comment>
<feature type="transmembrane region" description="Helical" evidence="5">
    <location>
        <begin position="69"/>
        <end position="89"/>
    </location>
</feature>
<dbReference type="RefSeq" id="WP_054797785.1">
    <property type="nucleotide sequence ID" value="NZ_JARTHJ010000193.1"/>
</dbReference>
<feature type="transmembrane region" description="Helical" evidence="5">
    <location>
        <begin position="41"/>
        <end position="63"/>
    </location>
</feature>
<dbReference type="InterPro" id="IPR019109">
    <property type="entry name" value="MamF_MmsF"/>
</dbReference>
<organism evidence="6 7">
    <name type="scientific">Paenibacillus validus</name>
    <dbReference type="NCBI Taxonomy" id="44253"/>
    <lineage>
        <taxon>Bacteria</taxon>
        <taxon>Bacillati</taxon>
        <taxon>Bacillota</taxon>
        <taxon>Bacilli</taxon>
        <taxon>Bacillales</taxon>
        <taxon>Paenibacillaceae</taxon>
        <taxon>Paenibacillus</taxon>
    </lineage>
</organism>
<proteinExistence type="predicted"/>
<protein>
    <submittedName>
        <fullName evidence="6">DUF4870 domain-containing protein</fullName>
    </submittedName>
</protein>
<keyword evidence="7" id="KW-1185">Reference proteome</keyword>
<evidence type="ECO:0000256" key="3">
    <source>
        <dbReference type="ARBA" id="ARBA00022989"/>
    </source>
</evidence>
<dbReference type="EMBL" id="WNZX01000007">
    <property type="protein sequence ID" value="MUG71080.1"/>
    <property type="molecule type" value="Genomic_DNA"/>
</dbReference>
<dbReference type="AlphaFoldDB" id="A0A7X3CRT3"/>
<keyword evidence="3 5" id="KW-1133">Transmembrane helix</keyword>
<gene>
    <name evidence="6" type="ORF">GNP93_10340</name>
</gene>
<evidence type="ECO:0000313" key="6">
    <source>
        <dbReference type="EMBL" id="MUG71080.1"/>
    </source>
</evidence>
<sequence length="98" mass="10911">METRKLISALCYFSIFFAGFIIPIVIYFITDDPEVKHHAKAAFVSHILPFASLLFLLIAVFTLPTFSGFIIALVLCGVLYAAVTIYNVIQGIRVLVSR</sequence>
<keyword evidence="2 5" id="KW-0812">Transmembrane</keyword>